<proteinExistence type="predicted"/>
<sequence length="32" mass="3733">MCRDSTLLAECCERPSQGLRGFVTSKQMNERW</sequence>
<name>A0A8S5P0X6_9CAUD</name>
<evidence type="ECO:0000313" key="1">
    <source>
        <dbReference type="EMBL" id="DAE00742.1"/>
    </source>
</evidence>
<dbReference type="EMBL" id="BK015309">
    <property type="protein sequence ID" value="DAE00742.1"/>
    <property type="molecule type" value="Genomic_DNA"/>
</dbReference>
<organism evidence="1">
    <name type="scientific">Siphoviridae sp. ctH3Y19</name>
    <dbReference type="NCBI Taxonomy" id="2825419"/>
    <lineage>
        <taxon>Viruses</taxon>
        <taxon>Duplodnaviria</taxon>
        <taxon>Heunggongvirae</taxon>
        <taxon>Uroviricota</taxon>
        <taxon>Caudoviricetes</taxon>
    </lineage>
</organism>
<accession>A0A8S5P0X6</accession>
<protein>
    <submittedName>
        <fullName evidence="1">Uncharacterized protein</fullName>
    </submittedName>
</protein>
<reference evidence="1" key="1">
    <citation type="journal article" date="2021" name="Proc. Natl. Acad. Sci. U.S.A.">
        <title>A Catalog of Tens of Thousands of Viruses from Human Metagenomes Reveals Hidden Associations with Chronic Diseases.</title>
        <authorList>
            <person name="Tisza M.J."/>
            <person name="Buck C.B."/>
        </authorList>
    </citation>
    <scope>NUCLEOTIDE SEQUENCE</scope>
    <source>
        <strain evidence="1">CtH3Y19</strain>
    </source>
</reference>